<organism evidence="2">
    <name type="scientific">freshwater metagenome</name>
    <dbReference type="NCBI Taxonomy" id="449393"/>
    <lineage>
        <taxon>unclassified sequences</taxon>
        <taxon>metagenomes</taxon>
        <taxon>ecological metagenomes</taxon>
    </lineage>
</organism>
<dbReference type="Gene3D" id="1.10.260.40">
    <property type="entry name" value="lambda repressor-like DNA-binding domains"/>
    <property type="match status" value="1"/>
</dbReference>
<gene>
    <name evidence="2" type="ORF">UFOPK3204_00533</name>
</gene>
<protein>
    <submittedName>
        <fullName evidence="2">Unannotated protein</fullName>
    </submittedName>
</protein>
<reference evidence="2" key="1">
    <citation type="submission" date="2020-05" db="EMBL/GenBank/DDBJ databases">
        <authorList>
            <person name="Chiriac C."/>
            <person name="Salcher M."/>
            <person name="Ghai R."/>
            <person name="Kavagutti S V."/>
        </authorList>
    </citation>
    <scope>NUCLEOTIDE SEQUENCE</scope>
</reference>
<dbReference type="EMBL" id="CAFABK010000016">
    <property type="protein sequence ID" value="CAB4826472.1"/>
    <property type="molecule type" value="Genomic_DNA"/>
</dbReference>
<dbReference type="CDD" id="cd00093">
    <property type="entry name" value="HTH_XRE"/>
    <property type="match status" value="1"/>
</dbReference>
<accession>A0A6J7A152</accession>
<feature type="domain" description="HTH cro/C1-type" evidence="1">
    <location>
        <begin position="10"/>
        <end position="64"/>
    </location>
</feature>
<dbReference type="Pfam" id="PF13560">
    <property type="entry name" value="HTH_31"/>
    <property type="match status" value="1"/>
</dbReference>
<evidence type="ECO:0000259" key="1">
    <source>
        <dbReference type="PROSITE" id="PS50943"/>
    </source>
</evidence>
<sequence>MDLTELGATIRRTRIDSGISQLDLAGMSHLSRVTVNYAERGRVAVGADALLRILQPLGLSIGGPQIPNQNAVGLLAKSASVSFRSELPVTQLERAFVTGRVDDQWLPHFSTLIDEATDAMLLRGVREVADRFEIPATTIWRNLKRLAATIVSPNPRWRHGD</sequence>
<dbReference type="PROSITE" id="PS50943">
    <property type="entry name" value="HTH_CROC1"/>
    <property type="match status" value="1"/>
</dbReference>
<evidence type="ECO:0000313" key="2">
    <source>
        <dbReference type="EMBL" id="CAB4826472.1"/>
    </source>
</evidence>
<dbReference type="SMART" id="SM00530">
    <property type="entry name" value="HTH_XRE"/>
    <property type="match status" value="1"/>
</dbReference>
<proteinExistence type="predicted"/>
<name>A0A6J7A152_9ZZZZ</name>
<dbReference type="AlphaFoldDB" id="A0A6J7A152"/>
<dbReference type="GO" id="GO:0003677">
    <property type="term" value="F:DNA binding"/>
    <property type="evidence" value="ECO:0007669"/>
    <property type="project" value="InterPro"/>
</dbReference>
<dbReference type="InterPro" id="IPR001387">
    <property type="entry name" value="Cro/C1-type_HTH"/>
</dbReference>
<dbReference type="SUPFAM" id="SSF47413">
    <property type="entry name" value="lambda repressor-like DNA-binding domains"/>
    <property type="match status" value="1"/>
</dbReference>
<dbReference type="InterPro" id="IPR010982">
    <property type="entry name" value="Lambda_DNA-bd_dom_sf"/>
</dbReference>